<feature type="non-terminal residue" evidence="4">
    <location>
        <position position="215"/>
    </location>
</feature>
<keyword evidence="1" id="KW-0863">Zinc-finger</keyword>
<gene>
    <name evidence="4" type="ORF">SNAT2548_LOCUS10272</name>
</gene>
<name>A0A812KW28_9DINO</name>
<feature type="zinc finger region" description="C3H1-type" evidence="1">
    <location>
        <begin position="90"/>
        <end position="112"/>
    </location>
</feature>
<feature type="region of interest" description="Disordered" evidence="2">
    <location>
        <begin position="28"/>
        <end position="75"/>
    </location>
</feature>
<dbReference type="GO" id="GO:0008270">
    <property type="term" value="F:zinc ion binding"/>
    <property type="evidence" value="ECO:0007669"/>
    <property type="project" value="UniProtKB-KW"/>
</dbReference>
<dbReference type="PROSITE" id="PS50103">
    <property type="entry name" value="ZF_C3H1"/>
    <property type="match status" value="1"/>
</dbReference>
<dbReference type="AlphaFoldDB" id="A0A812KW28"/>
<keyword evidence="1" id="KW-0479">Metal-binding</keyword>
<protein>
    <recommendedName>
        <fullName evidence="3">C3H1-type domain-containing protein</fullName>
    </recommendedName>
</protein>
<keyword evidence="1" id="KW-0862">Zinc</keyword>
<organism evidence="4 5">
    <name type="scientific">Symbiodinium natans</name>
    <dbReference type="NCBI Taxonomy" id="878477"/>
    <lineage>
        <taxon>Eukaryota</taxon>
        <taxon>Sar</taxon>
        <taxon>Alveolata</taxon>
        <taxon>Dinophyceae</taxon>
        <taxon>Suessiales</taxon>
        <taxon>Symbiodiniaceae</taxon>
        <taxon>Symbiodinium</taxon>
    </lineage>
</organism>
<keyword evidence="5" id="KW-1185">Reference proteome</keyword>
<evidence type="ECO:0000313" key="4">
    <source>
        <dbReference type="EMBL" id="CAE7237076.1"/>
    </source>
</evidence>
<feature type="domain" description="C3H1-type" evidence="3">
    <location>
        <begin position="90"/>
        <end position="112"/>
    </location>
</feature>
<proteinExistence type="predicted"/>
<dbReference type="Proteomes" id="UP000604046">
    <property type="component" value="Unassembled WGS sequence"/>
</dbReference>
<evidence type="ECO:0000259" key="3">
    <source>
        <dbReference type="PROSITE" id="PS50103"/>
    </source>
</evidence>
<evidence type="ECO:0000256" key="2">
    <source>
        <dbReference type="SAM" id="MobiDB-lite"/>
    </source>
</evidence>
<reference evidence="4" key="1">
    <citation type="submission" date="2021-02" db="EMBL/GenBank/DDBJ databases">
        <authorList>
            <person name="Dougan E. K."/>
            <person name="Rhodes N."/>
            <person name="Thang M."/>
            <person name="Chan C."/>
        </authorList>
    </citation>
    <scope>NUCLEOTIDE SEQUENCE</scope>
</reference>
<comment type="caution">
    <text evidence="4">The sequence shown here is derived from an EMBL/GenBank/DDBJ whole genome shotgun (WGS) entry which is preliminary data.</text>
</comment>
<sequence>MYAPGHREMADPTKQIRIRFTFLEFARETDDDDPKKRSRSLPRSFQPTYVQQAELQPAEDLTPEPASSGGDGGMWSSMGSRGHPYICHRPCVRWSKGHCTAGTDCEFCHLAHRAERKLCRKDRKALQSMPLLDLLRVTWRLLEEHGRRVRWADMEGVQPIFDVLTQEFEFARGAARPVEQYRRSDEELLHLQRRLRHTSMNFRSLLVSVAQRCRP</sequence>
<evidence type="ECO:0000313" key="5">
    <source>
        <dbReference type="Proteomes" id="UP000604046"/>
    </source>
</evidence>
<dbReference type="EMBL" id="CAJNDS010000842">
    <property type="protein sequence ID" value="CAE7237076.1"/>
    <property type="molecule type" value="Genomic_DNA"/>
</dbReference>
<dbReference type="InterPro" id="IPR000571">
    <property type="entry name" value="Znf_CCCH"/>
</dbReference>
<accession>A0A812KW28</accession>
<feature type="compositionally biased region" description="Polar residues" evidence="2">
    <location>
        <begin position="41"/>
        <end position="54"/>
    </location>
</feature>
<evidence type="ECO:0000256" key="1">
    <source>
        <dbReference type="PROSITE-ProRule" id="PRU00723"/>
    </source>
</evidence>